<reference evidence="2 3" key="1">
    <citation type="submission" date="2019-04" db="EMBL/GenBank/DDBJ databases">
        <title>Herbidospora sp. NEAU-GS14.nov., a novel actinomycete isolated from soil.</title>
        <authorList>
            <person name="Han L."/>
        </authorList>
    </citation>
    <scope>NUCLEOTIDE SEQUENCE [LARGE SCALE GENOMIC DNA]</scope>
    <source>
        <strain evidence="2 3">NEAU-GS14</strain>
    </source>
</reference>
<gene>
    <name evidence="2" type="ORF">FDA94_03075</name>
</gene>
<sequence>MSWGIGKAPEIPLNNDIEALRREMNSDEECRWSDRDTSYHDPHRPEPDADIDYRFDPMAFRFTGEKRSGEVKVVVDPLLQDHGGRAVAEGVEKTLSVRWTGPDSAGPQVSVTGVADGATYRLRGAPTAGCVTVDRGSGVATQATLTLTGGTAAGVGVYTATCAGAEDNEGNVVPDAPRRHG</sequence>
<dbReference type="AlphaFoldDB" id="A0A4V5V028"/>
<evidence type="ECO:0000256" key="1">
    <source>
        <dbReference type="SAM" id="MobiDB-lite"/>
    </source>
</evidence>
<keyword evidence="3" id="KW-1185">Reference proteome</keyword>
<comment type="caution">
    <text evidence="2">The sequence shown here is derived from an EMBL/GenBank/DDBJ whole genome shotgun (WGS) entry which is preliminary data.</text>
</comment>
<proteinExistence type="predicted"/>
<name>A0A4V5V028_9ACTN</name>
<dbReference type="Proteomes" id="UP000308705">
    <property type="component" value="Unassembled WGS sequence"/>
</dbReference>
<protein>
    <submittedName>
        <fullName evidence="2">Uncharacterized protein</fullName>
    </submittedName>
</protein>
<evidence type="ECO:0000313" key="2">
    <source>
        <dbReference type="EMBL" id="TKK90763.1"/>
    </source>
</evidence>
<dbReference type="RefSeq" id="WP_137245505.1">
    <property type="nucleotide sequence ID" value="NZ_SZQA01000002.1"/>
</dbReference>
<feature type="region of interest" description="Disordered" evidence="1">
    <location>
        <begin position="26"/>
        <end position="51"/>
    </location>
</feature>
<organism evidence="2 3">
    <name type="scientific">Herbidospora galbida</name>
    <dbReference type="NCBI Taxonomy" id="2575442"/>
    <lineage>
        <taxon>Bacteria</taxon>
        <taxon>Bacillati</taxon>
        <taxon>Actinomycetota</taxon>
        <taxon>Actinomycetes</taxon>
        <taxon>Streptosporangiales</taxon>
        <taxon>Streptosporangiaceae</taxon>
        <taxon>Herbidospora</taxon>
    </lineage>
</organism>
<accession>A0A4V5V028</accession>
<evidence type="ECO:0000313" key="3">
    <source>
        <dbReference type="Proteomes" id="UP000308705"/>
    </source>
</evidence>
<dbReference type="EMBL" id="SZQA01000002">
    <property type="protein sequence ID" value="TKK90763.1"/>
    <property type="molecule type" value="Genomic_DNA"/>
</dbReference>